<feature type="region of interest" description="Disordered" evidence="1">
    <location>
        <begin position="91"/>
        <end position="143"/>
    </location>
</feature>
<sequence>MSQIGYKKSFYPCLEPQPSLLLLGFQRSLDSRLAWPLFCSLCESGPRAAMLLDSVSKSRTNPFPGREAKTLLLCPVFLWFDCHFEFARLENSGETCKSRPSESVSPRRDEQGLAQIPNARKPSPRRRGARLSEHVSPERDPSA</sequence>
<evidence type="ECO:0000313" key="3">
    <source>
        <dbReference type="Proteomes" id="UP000501690"/>
    </source>
</evidence>
<name>A0A4D6MIQ1_VIGUN</name>
<dbReference type="EMBL" id="CP039351">
    <property type="protein sequence ID" value="QCE00462.1"/>
    <property type="molecule type" value="Genomic_DNA"/>
</dbReference>
<gene>
    <name evidence="2" type="ORF">DEO72_LG7g1752</name>
</gene>
<evidence type="ECO:0000313" key="2">
    <source>
        <dbReference type="EMBL" id="QCE00462.1"/>
    </source>
</evidence>
<proteinExistence type="predicted"/>
<feature type="compositionally biased region" description="Basic and acidic residues" evidence="1">
    <location>
        <begin position="96"/>
        <end position="111"/>
    </location>
</feature>
<protein>
    <submittedName>
        <fullName evidence="2">Uncharacterized protein</fullName>
    </submittedName>
</protein>
<dbReference type="Proteomes" id="UP000501690">
    <property type="component" value="Linkage Group LG7"/>
</dbReference>
<organism evidence="2 3">
    <name type="scientific">Vigna unguiculata</name>
    <name type="common">Cowpea</name>
    <dbReference type="NCBI Taxonomy" id="3917"/>
    <lineage>
        <taxon>Eukaryota</taxon>
        <taxon>Viridiplantae</taxon>
        <taxon>Streptophyta</taxon>
        <taxon>Embryophyta</taxon>
        <taxon>Tracheophyta</taxon>
        <taxon>Spermatophyta</taxon>
        <taxon>Magnoliopsida</taxon>
        <taxon>eudicotyledons</taxon>
        <taxon>Gunneridae</taxon>
        <taxon>Pentapetalae</taxon>
        <taxon>rosids</taxon>
        <taxon>fabids</taxon>
        <taxon>Fabales</taxon>
        <taxon>Fabaceae</taxon>
        <taxon>Papilionoideae</taxon>
        <taxon>50 kb inversion clade</taxon>
        <taxon>NPAAA clade</taxon>
        <taxon>indigoferoid/millettioid clade</taxon>
        <taxon>Phaseoleae</taxon>
        <taxon>Vigna</taxon>
    </lineage>
</organism>
<feature type="compositionally biased region" description="Basic and acidic residues" evidence="1">
    <location>
        <begin position="130"/>
        <end position="143"/>
    </location>
</feature>
<accession>A0A4D6MIQ1</accession>
<dbReference type="AlphaFoldDB" id="A0A4D6MIQ1"/>
<reference evidence="2 3" key="1">
    <citation type="submission" date="2019-04" db="EMBL/GenBank/DDBJ databases">
        <title>An improved genome assembly and genetic linkage map for asparagus bean, Vigna unguiculata ssp. sesquipedialis.</title>
        <authorList>
            <person name="Xia Q."/>
            <person name="Zhang R."/>
            <person name="Dong Y."/>
        </authorList>
    </citation>
    <scope>NUCLEOTIDE SEQUENCE [LARGE SCALE GENOMIC DNA]</scope>
    <source>
        <tissue evidence="2">Leaf</tissue>
    </source>
</reference>
<evidence type="ECO:0000256" key="1">
    <source>
        <dbReference type="SAM" id="MobiDB-lite"/>
    </source>
</evidence>
<keyword evidence="3" id="KW-1185">Reference proteome</keyword>